<dbReference type="InterPro" id="IPR014001">
    <property type="entry name" value="Helicase_ATP-bd"/>
</dbReference>
<evidence type="ECO:0000256" key="12">
    <source>
        <dbReference type="ARBA" id="ARBA00047984"/>
    </source>
</evidence>
<dbReference type="Pfam" id="PF00270">
    <property type="entry name" value="DEAD"/>
    <property type="match status" value="1"/>
</dbReference>
<reference evidence="17 18" key="1">
    <citation type="journal article" date="2023" name="Insect Mol. Biol.">
        <title>Genome sequencing provides insights into the evolution of gene families encoding plant cell wall-degrading enzymes in longhorned beetles.</title>
        <authorList>
            <person name="Shin N.R."/>
            <person name="Okamura Y."/>
            <person name="Kirsch R."/>
            <person name="Pauchet Y."/>
        </authorList>
    </citation>
    <scope>NUCLEOTIDE SEQUENCE [LARGE SCALE GENOMIC DNA]</scope>
    <source>
        <strain evidence="17">EAD_L_NR</strain>
    </source>
</reference>
<evidence type="ECO:0000256" key="10">
    <source>
        <dbReference type="ARBA" id="ARBA00023158"/>
    </source>
</evidence>
<keyword evidence="8" id="KW-0067">ATP-binding</keyword>
<protein>
    <recommendedName>
        <fullName evidence="1">RNA helicase</fullName>
        <ecNumber evidence="1">3.6.4.13</ecNumber>
    </recommendedName>
</protein>
<dbReference type="InterPro" id="IPR008978">
    <property type="entry name" value="HSP20-like_chaperone"/>
</dbReference>
<comment type="catalytic activity">
    <reaction evidence="12">
        <text>ATP + H2O = ADP + phosphate + H(+)</text>
        <dbReference type="Rhea" id="RHEA:13065"/>
        <dbReference type="ChEBI" id="CHEBI:15377"/>
        <dbReference type="ChEBI" id="CHEBI:15378"/>
        <dbReference type="ChEBI" id="CHEBI:30616"/>
        <dbReference type="ChEBI" id="CHEBI:43474"/>
        <dbReference type="ChEBI" id="CHEBI:456216"/>
        <dbReference type="EC" id="3.6.4.13"/>
    </reaction>
</comment>
<keyword evidence="9" id="KW-0744">Spermatogenesis</keyword>
<dbReference type="InterPro" id="IPR011545">
    <property type="entry name" value="DEAD/DEAH_box_helicase_dom"/>
</dbReference>
<name>A0AAV8W185_9CUCU</name>
<dbReference type="PROSITE" id="PS51203">
    <property type="entry name" value="CS"/>
    <property type="match status" value="1"/>
</dbReference>
<evidence type="ECO:0000256" key="8">
    <source>
        <dbReference type="ARBA" id="ARBA00022840"/>
    </source>
</evidence>
<gene>
    <name evidence="17" type="ORF">NQ315_006365</name>
</gene>
<dbReference type="InterPro" id="IPR035437">
    <property type="entry name" value="SNase_OB-fold_sf"/>
</dbReference>
<evidence type="ECO:0000256" key="13">
    <source>
        <dbReference type="SAM" id="MobiDB-lite"/>
    </source>
</evidence>
<dbReference type="PROSITE" id="PS50304">
    <property type="entry name" value="TUDOR"/>
    <property type="match status" value="1"/>
</dbReference>
<evidence type="ECO:0000256" key="5">
    <source>
        <dbReference type="ARBA" id="ARBA00022782"/>
    </source>
</evidence>
<feature type="compositionally biased region" description="Polar residues" evidence="13">
    <location>
        <begin position="287"/>
        <end position="305"/>
    </location>
</feature>
<comment type="caution">
    <text evidence="17">The sequence shown here is derived from an EMBL/GenBank/DDBJ whole genome shotgun (WGS) entry which is preliminary data.</text>
</comment>
<feature type="domain" description="Tudor" evidence="14">
    <location>
        <begin position="1318"/>
        <end position="1376"/>
    </location>
</feature>
<dbReference type="GO" id="GO:0005524">
    <property type="term" value="F:ATP binding"/>
    <property type="evidence" value="ECO:0007669"/>
    <property type="project" value="UniProtKB-KW"/>
</dbReference>
<dbReference type="SUPFAM" id="SSF49764">
    <property type="entry name" value="HSP20-like chaperones"/>
    <property type="match status" value="1"/>
</dbReference>
<feature type="domain" description="Helicase ATP-binding" evidence="15">
    <location>
        <begin position="596"/>
        <end position="780"/>
    </location>
</feature>
<dbReference type="Gene3D" id="2.40.50.90">
    <property type="match status" value="1"/>
</dbReference>
<dbReference type="Pfam" id="PF00567">
    <property type="entry name" value="TUDOR"/>
    <property type="match status" value="2"/>
</dbReference>
<evidence type="ECO:0000313" key="18">
    <source>
        <dbReference type="Proteomes" id="UP001159042"/>
    </source>
</evidence>
<feature type="region of interest" description="Disordered" evidence="13">
    <location>
        <begin position="375"/>
        <end position="394"/>
    </location>
</feature>
<dbReference type="GO" id="GO:0005737">
    <property type="term" value="C:cytoplasm"/>
    <property type="evidence" value="ECO:0007669"/>
    <property type="project" value="UniProtKB-ARBA"/>
</dbReference>
<dbReference type="Proteomes" id="UP001159042">
    <property type="component" value="Unassembled WGS sequence"/>
</dbReference>
<keyword evidence="3" id="KW-0677">Repeat</keyword>
<feature type="compositionally biased region" description="Polar residues" evidence="13">
    <location>
        <begin position="337"/>
        <end position="360"/>
    </location>
</feature>
<dbReference type="InterPro" id="IPR002999">
    <property type="entry name" value="Tudor"/>
</dbReference>
<dbReference type="GO" id="GO:0007283">
    <property type="term" value="P:spermatogenesis"/>
    <property type="evidence" value="ECO:0007669"/>
    <property type="project" value="UniProtKB-KW"/>
</dbReference>
<dbReference type="EC" id="3.6.4.13" evidence="1"/>
<evidence type="ECO:0000259" key="16">
    <source>
        <dbReference type="PROSITE" id="PS51203"/>
    </source>
</evidence>
<evidence type="ECO:0000256" key="2">
    <source>
        <dbReference type="ARBA" id="ARBA00022473"/>
    </source>
</evidence>
<dbReference type="GO" id="GO:0016787">
    <property type="term" value="F:hydrolase activity"/>
    <property type="evidence" value="ECO:0007669"/>
    <property type="project" value="UniProtKB-KW"/>
</dbReference>
<keyword evidence="4" id="KW-0547">Nucleotide-binding</keyword>
<dbReference type="PANTHER" id="PTHR22655:SF2">
    <property type="entry name" value="ATP-DEPENDENT RNA HELICASE TDRD12-RELATED"/>
    <property type="match status" value="1"/>
</dbReference>
<dbReference type="SUPFAM" id="SSF52540">
    <property type="entry name" value="P-loop containing nucleoside triphosphate hydrolases"/>
    <property type="match status" value="2"/>
</dbReference>
<feature type="region of interest" description="Disordered" evidence="13">
    <location>
        <begin position="276"/>
        <end position="324"/>
    </location>
</feature>
<dbReference type="PANTHER" id="PTHR22655">
    <property type="entry name" value="ATP-DEPENDENT RNA HELICASE TDRD12-RELATED"/>
    <property type="match status" value="1"/>
</dbReference>
<dbReference type="InterPro" id="IPR027417">
    <property type="entry name" value="P-loop_NTPase"/>
</dbReference>
<evidence type="ECO:0000256" key="9">
    <source>
        <dbReference type="ARBA" id="ARBA00022871"/>
    </source>
</evidence>
<evidence type="ECO:0000259" key="14">
    <source>
        <dbReference type="PROSITE" id="PS50304"/>
    </source>
</evidence>
<dbReference type="GO" id="GO:0003676">
    <property type="term" value="F:nucleic acid binding"/>
    <property type="evidence" value="ECO:0007669"/>
    <property type="project" value="InterPro"/>
</dbReference>
<feature type="compositionally biased region" description="Basic and acidic residues" evidence="13">
    <location>
        <begin position="431"/>
        <end position="467"/>
    </location>
</feature>
<evidence type="ECO:0000256" key="4">
    <source>
        <dbReference type="ARBA" id="ARBA00022741"/>
    </source>
</evidence>
<feature type="compositionally biased region" description="Basic residues" evidence="13">
    <location>
        <begin position="376"/>
        <end position="392"/>
    </location>
</feature>
<evidence type="ECO:0000256" key="6">
    <source>
        <dbReference type="ARBA" id="ARBA00022801"/>
    </source>
</evidence>
<dbReference type="EMBL" id="JANEYG010000016">
    <property type="protein sequence ID" value="KAJ8919836.1"/>
    <property type="molecule type" value="Genomic_DNA"/>
</dbReference>
<dbReference type="Gene3D" id="3.40.50.300">
    <property type="entry name" value="P-loop containing nucleotide triphosphate hydrolases"/>
    <property type="match status" value="2"/>
</dbReference>
<keyword evidence="5" id="KW-0221">Differentiation</keyword>
<feature type="region of interest" description="Disordered" evidence="13">
    <location>
        <begin position="337"/>
        <end position="367"/>
    </location>
</feature>
<dbReference type="GO" id="GO:0031047">
    <property type="term" value="P:regulatory ncRNA-mediated gene silencing"/>
    <property type="evidence" value="ECO:0007669"/>
    <property type="project" value="UniProtKB-KW"/>
</dbReference>
<dbReference type="CDD" id="cd20379">
    <property type="entry name" value="Tudor_dTUD-like"/>
    <property type="match status" value="1"/>
</dbReference>
<feature type="compositionally biased region" description="Polar residues" evidence="13">
    <location>
        <begin position="419"/>
        <end position="430"/>
    </location>
</feature>
<feature type="domain" description="CS" evidence="16">
    <location>
        <begin position="1561"/>
        <end position="1646"/>
    </location>
</feature>
<keyword evidence="7" id="KW-0347">Helicase</keyword>
<proteinExistence type="predicted"/>
<evidence type="ECO:0000256" key="3">
    <source>
        <dbReference type="ARBA" id="ARBA00022737"/>
    </source>
</evidence>
<keyword evidence="18" id="KW-1185">Reference proteome</keyword>
<dbReference type="SMART" id="SM00333">
    <property type="entry name" value="TUDOR"/>
    <property type="match status" value="3"/>
</dbReference>
<sequence length="1713" mass="196465">MEEKTKRVAVPTFVNPHLFWIIEPYSHERTKTLRDINKFLQEDNEYKNGSVPNLNDSFEIGDIVAVSINRIFHRAIIEDISGTETTRFLCWLIDYGTMYECSAVYKLPKALKKVAPLAGQASLNNVAYVQQYLSFDEVSGLPVKSSEPVLAPTSISHQVSLELMSNLSDLKFVVENKVNGVLHGDILYKDNAEWKSLKETLIDRGILIVEEKLFMEIQENIYGYKEAHLGLIAQICRKLNSIKFLEEEKTAWCNQLVSKYLQEFECNDLFEDAEMEPPLRSRRSKSRNATNDSFASGNESASDVDNSNNKSQNSSNSKYQSPTNSRIKLLLEKLKMQRTSPNSHVKTSCNRSEQPESTSTDGKEKPGISALQLHLQQKKKLKKKPPPARREKRVIPKNVILMPGGANRTFNPVTKKPVKSTNHDASTTNKSFEEEPAMKEADKWEEKETSPNDENSTREEVKEEHKEIKNDLVKPLQIKPYCTCKQCEHWTTDSDWRTETNFVHDSKQTKLLTVNKPPNLFVQDGEEATTDRTVISVDYSSLTKVQKQAMPKLLVHGEYSQNPLRLVSDLYFHESIHAGLRNMDYREAKRIQMYTWPAILRQQHVVMVSGPRTGKTMAYLPPILTFLLEKNERYEPFISKTGGPIVTVLCATTKKCEDVYDLIRVLLGNRNGLKISLITYPLTHINTKHLDMLVTTPPLLMDLLKANAINFKRLCHIVLEDGDQILKQESEVMMRVFALAESMLNNRVYMKPLQLIVCAESWNLRLEKLTKRLAKMPFICIANYLEAALYGKMQFSLKFINSACKEHELKNLLKETFKVCKSLIVCKKEEIEHVQTILMLKGVEATVITDDMPKEDIFYLETVWTRCSGGEYTVLVCTDFILNSMLTVTSASLLIHFSLPHSWTQFVKRFACLLENCHSPLSTKNTHVKCQSVVLCDEECEAQMFKFFKFINSTELSSQLPDKVKNFSEELEKVSEEKKLKTRVGLCETLKLFGMCPTYYCPARHTLNKDLDISDSLPQSGRVKFKIVNIPDVTTFIVQLLQHTDMDNNIVNFEEDAFPTEDMVCSIKLSRKQVIHPVVGHMYAYYEMEELDGTYYRCDLLELEGDAVKIKLVDTGRVISTVKNRLFKLSKEFQNKPRRFIDIHLANLIPPYRDGNFSAKSFMNVKNLLEKNDYKNMVLTGDIRLQLGHALWLDNVYQEIALSDGVVRGFQLTREIIVKKLAELDNDQLSQLYKLCKDASISLPVYVKPFKACIKKEEVDVEPQWAFLDAEVNEVTFASAMSPDEVYVRLDKFNVQLDTLQKEIQESLKKPHYPALNAPKIGTVCLAKNPDGIDYARVLIKNMENDKALCFYVDYGDEAVVDVADLKHILPKFITKLPFQTIQCKLHGIKPALEAWQYDDTDLLYEYATEPNSDIFRLMYAKVISKEKNDIHPTQNRYSIVLKDGFGEKRILINNLLVECGVAVPGTEQIEDFEVCATTNVSEETDEELELIRDIHEKTKQVEENACMLPSQGELNEDMELFIMDAEKFFKSLLIPPSSDNQRANTTKELPAIQAAPPVDYYTPEVYWSQTEKHVKLDIKLHDVEKYTVNLTRGITINFRTVKNDKTYKLNLILYEKVSFVQHISMGPQVRVTLSKVTNSEWPRLTLSKQRLRNIHYDVSAIQVKEEPAKKILELPVMSDDDDESDDDNIDIMYHVVSDMDSEFDEEVARDSD</sequence>
<dbReference type="SUPFAM" id="SSF63748">
    <property type="entry name" value="Tudor/PWWP/MBT"/>
    <property type="match status" value="3"/>
</dbReference>
<dbReference type="GO" id="GO:0003724">
    <property type="term" value="F:RNA helicase activity"/>
    <property type="evidence" value="ECO:0007669"/>
    <property type="project" value="UniProtKB-EC"/>
</dbReference>
<dbReference type="GO" id="GO:0051321">
    <property type="term" value="P:meiotic cell cycle"/>
    <property type="evidence" value="ECO:0007669"/>
    <property type="project" value="UniProtKB-KW"/>
</dbReference>
<feature type="compositionally biased region" description="Low complexity" evidence="13">
    <location>
        <begin position="306"/>
        <end position="321"/>
    </location>
</feature>
<dbReference type="Gene3D" id="2.30.30.140">
    <property type="match status" value="3"/>
</dbReference>
<dbReference type="InterPro" id="IPR007052">
    <property type="entry name" value="CS_dom"/>
</dbReference>
<dbReference type="Gene3D" id="2.60.40.790">
    <property type="match status" value="1"/>
</dbReference>
<keyword evidence="6" id="KW-0378">Hydrolase</keyword>
<dbReference type="SMART" id="SM00487">
    <property type="entry name" value="DEXDc"/>
    <property type="match status" value="1"/>
</dbReference>
<feature type="region of interest" description="Disordered" evidence="13">
    <location>
        <begin position="402"/>
        <end position="467"/>
    </location>
</feature>
<dbReference type="GO" id="GO:0042078">
    <property type="term" value="P:germ-line stem cell division"/>
    <property type="evidence" value="ECO:0007669"/>
    <property type="project" value="TreeGrafter"/>
</dbReference>
<evidence type="ECO:0000313" key="17">
    <source>
        <dbReference type="EMBL" id="KAJ8919836.1"/>
    </source>
</evidence>
<evidence type="ECO:0000256" key="11">
    <source>
        <dbReference type="ARBA" id="ARBA00023254"/>
    </source>
</evidence>
<keyword evidence="2" id="KW-0217">Developmental protein</keyword>
<evidence type="ECO:0000259" key="15">
    <source>
        <dbReference type="PROSITE" id="PS51192"/>
    </source>
</evidence>
<organism evidence="17 18">
    <name type="scientific">Exocentrus adspersus</name>
    <dbReference type="NCBI Taxonomy" id="1586481"/>
    <lineage>
        <taxon>Eukaryota</taxon>
        <taxon>Metazoa</taxon>
        <taxon>Ecdysozoa</taxon>
        <taxon>Arthropoda</taxon>
        <taxon>Hexapoda</taxon>
        <taxon>Insecta</taxon>
        <taxon>Pterygota</taxon>
        <taxon>Neoptera</taxon>
        <taxon>Endopterygota</taxon>
        <taxon>Coleoptera</taxon>
        <taxon>Polyphaga</taxon>
        <taxon>Cucujiformia</taxon>
        <taxon>Chrysomeloidea</taxon>
        <taxon>Cerambycidae</taxon>
        <taxon>Lamiinae</taxon>
        <taxon>Acanthocinini</taxon>
        <taxon>Exocentrus</taxon>
    </lineage>
</organism>
<evidence type="ECO:0000256" key="7">
    <source>
        <dbReference type="ARBA" id="ARBA00022806"/>
    </source>
</evidence>
<keyword evidence="11" id="KW-0469">Meiosis</keyword>
<evidence type="ECO:0000256" key="1">
    <source>
        <dbReference type="ARBA" id="ARBA00012552"/>
    </source>
</evidence>
<accession>A0AAV8W185</accession>
<keyword evidence="10" id="KW-0943">RNA-mediated gene silencing</keyword>
<dbReference type="PROSITE" id="PS51192">
    <property type="entry name" value="HELICASE_ATP_BIND_1"/>
    <property type="match status" value="1"/>
</dbReference>